<dbReference type="NCBIfam" id="TIGR00594">
    <property type="entry name" value="polc"/>
    <property type="match status" value="1"/>
</dbReference>
<dbReference type="Gene3D" id="1.10.10.1600">
    <property type="entry name" value="Bacterial DNA polymerase III alpha subunit, thumb domain"/>
    <property type="match status" value="1"/>
</dbReference>
<dbReference type="EC" id="2.7.7.7" evidence="3"/>
<comment type="caution">
    <text evidence="12">The sequence shown here is derived from an EMBL/GenBank/DDBJ whole genome shotgun (WGS) entry which is preliminary data.</text>
</comment>
<keyword evidence="7" id="KW-0235">DNA replication</keyword>
<protein>
    <recommendedName>
        <fullName evidence="4">DNA polymerase III subunit alpha</fullName>
        <ecNumber evidence="3">2.7.7.7</ecNumber>
    </recommendedName>
</protein>
<reference evidence="12 13" key="1">
    <citation type="submission" date="2019-03" db="EMBL/GenBank/DDBJ databases">
        <authorList>
            <person name="He R.-H."/>
        </authorList>
    </citation>
    <scope>NUCLEOTIDE SEQUENCE [LARGE SCALE GENOMIC DNA]</scope>
    <source>
        <strain evidence="13">SH 714</strain>
    </source>
</reference>
<gene>
    <name evidence="12" type="primary">dnaE</name>
    <name evidence="12" type="ORF">E3U55_01175</name>
</gene>
<dbReference type="CDD" id="cd04485">
    <property type="entry name" value="DnaE_OBF"/>
    <property type="match status" value="1"/>
</dbReference>
<dbReference type="PANTHER" id="PTHR32294:SF0">
    <property type="entry name" value="DNA POLYMERASE III SUBUNIT ALPHA"/>
    <property type="match status" value="1"/>
</dbReference>
<dbReference type="Pfam" id="PF17657">
    <property type="entry name" value="DNA_pol3_finger"/>
    <property type="match status" value="1"/>
</dbReference>
<dbReference type="Proteomes" id="UP000297975">
    <property type="component" value="Unassembled WGS sequence"/>
</dbReference>
<dbReference type="OrthoDB" id="9803237at2"/>
<dbReference type="InterPro" id="IPR004013">
    <property type="entry name" value="PHP_dom"/>
</dbReference>
<dbReference type="InterPro" id="IPR029460">
    <property type="entry name" value="DNAPol_HHH"/>
</dbReference>
<dbReference type="SUPFAM" id="SSF89550">
    <property type="entry name" value="PHP domain-like"/>
    <property type="match status" value="1"/>
</dbReference>
<dbReference type="Pfam" id="PF01336">
    <property type="entry name" value="tRNA_anti-codon"/>
    <property type="match status" value="1"/>
</dbReference>
<dbReference type="EMBL" id="SOPW01000001">
    <property type="protein sequence ID" value="TFB25033.1"/>
    <property type="molecule type" value="Genomic_DNA"/>
</dbReference>
<evidence type="ECO:0000256" key="4">
    <source>
        <dbReference type="ARBA" id="ARBA00019114"/>
    </source>
</evidence>
<dbReference type="GO" id="GO:0005737">
    <property type="term" value="C:cytoplasm"/>
    <property type="evidence" value="ECO:0007669"/>
    <property type="project" value="UniProtKB-SubCell"/>
</dbReference>
<dbReference type="GO" id="GO:0006260">
    <property type="term" value="P:DNA replication"/>
    <property type="evidence" value="ECO:0007669"/>
    <property type="project" value="UniProtKB-KW"/>
</dbReference>
<feature type="domain" description="Polymerase/histidinol phosphatase N-terminal" evidence="11">
    <location>
        <begin position="6"/>
        <end position="73"/>
    </location>
</feature>
<dbReference type="Gene3D" id="1.10.150.870">
    <property type="match status" value="1"/>
</dbReference>
<keyword evidence="13" id="KW-1185">Reference proteome</keyword>
<dbReference type="Pfam" id="PF14579">
    <property type="entry name" value="HHH_6"/>
    <property type="match status" value="1"/>
</dbReference>
<dbReference type="CDD" id="cd07431">
    <property type="entry name" value="PHP_PolIIIA"/>
    <property type="match status" value="1"/>
</dbReference>
<dbReference type="InterPro" id="IPR011708">
    <property type="entry name" value="DNA_pol3_alpha_NTPase_dom"/>
</dbReference>
<comment type="subcellular location">
    <subcellularLocation>
        <location evidence="1">Cytoplasm</location>
    </subcellularLocation>
</comment>
<dbReference type="Pfam" id="PF07733">
    <property type="entry name" value="DNA_pol3_alpha"/>
    <property type="match status" value="1"/>
</dbReference>
<dbReference type="InterPro" id="IPR004805">
    <property type="entry name" value="DnaE2/DnaE/PolC"/>
</dbReference>
<accession>A0A4Y8IVC1</accession>
<dbReference type="AlphaFoldDB" id="A0A4Y8IVC1"/>
<keyword evidence="5 12" id="KW-0808">Transferase</keyword>
<comment type="similarity">
    <text evidence="2">Belongs to the DNA polymerase type-C family. DnaE subfamily.</text>
</comment>
<evidence type="ECO:0000256" key="8">
    <source>
        <dbReference type="ARBA" id="ARBA00022932"/>
    </source>
</evidence>
<keyword evidence="6 12" id="KW-0548">Nucleotidyltransferase</keyword>
<evidence type="ECO:0000256" key="2">
    <source>
        <dbReference type="ARBA" id="ARBA00009496"/>
    </source>
</evidence>
<evidence type="ECO:0000259" key="11">
    <source>
        <dbReference type="SMART" id="SM00481"/>
    </source>
</evidence>
<dbReference type="SMART" id="SM00481">
    <property type="entry name" value="POLIIIAc"/>
    <property type="match status" value="1"/>
</dbReference>
<dbReference type="Pfam" id="PF02811">
    <property type="entry name" value="PHP"/>
    <property type="match status" value="1"/>
</dbReference>
<comment type="function">
    <text evidence="9">DNA polymerase III is a complex, multichain enzyme responsible for most of the replicative synthesis in bacteria. This DNA polymerase also exhibits 3' to 5' exonuclease activity. The alpha chain is the DNA polymerase.</text>
</comment>
<evidence type="ECO:0000256" key="3">
    <source>
        <dbReference type="ARBA" id="ARBA00012417"/>
    </source>
</evidence>
<dbReference type="PANTHER" id="PTHR32294">
    <property type="entry name" value="DNA POLYMERASE III SUBUNIT ALPHA"/>
    <property type="match status" value="1"/>
</dbReference>
<keyword evidence="8" id="KW-0239">DNA-directed DNA polymerase</keyword>
<dbReference type="InterPro" id="IPR016195">
    <property type="entry name" value="Pol/histidinol_Pase-like"/>
</dbReference>
<evidence type="ECO:0000256" key="7">
    <source>
        <dbReference type="ARBA" id="ARBA00022705"/>
    </source>
</evidence>
<dbReference type="InterPro" id="IPR041931">
    <property type="entry name" value="DNA_pol3_alpha_thumb_dom"/>
</dbReference>
<evidence type="ECO:0000256" key="5">
    <source>
        <dbReference type="ARBA" id="ARBA00022679"/>
    </source>
</evidence>
<sequence length="1115" mass="128855">MSVSFVHLQVKSSFSFLRSTIKINSYVQKAKELGFSACSIADHEVLHGAYEFYQACRKVRLKPLIGMSIDLYIGNDQRPVTLYIYAKNAKGYQSLVHLSNLRKLHSVQITLKHIEECEGIIPIVSFYNTYVEELIYLDDQSKISEIVSLLNQSLNTWYVSVEPITSRKELVTNWIESRENIYSKAILMNDVRYLREKDRIGYESLYAIDQSSSLVSIRREVPKGIHLLTEDELNEKLDHKWEQSKQLTNVIAEQCDIELPDQWFGLPSFPDTKGLSSAEHLREICVVQISRLYKTEQDAAMKRLNHELNVIESMNFSDYFLIVKDIVDYAKRENILIGPGRGSAAGSIVAYLLGIIEVDPLKYDLLFERFLNPERMGMPDIDIDFSDYRRDEVINYVARRYGSEHVAQIMTFGTFQARSTVRELSKVFQIEKDQLTFILKQLSHQASSLKDLINNNNELKEYIKQSSSLREMFQAALIIEGLPRHYSTHAAGIVISDQPMSDYVPVVQGQDLVMLTQYPMQQLEAVGLLKMDLLGLRNLTLLERMIKQVEENEGKSINLNKLPFNDLKTFELLRKGFTTGVFQLESDGMKKALKAIKPNQLEDIVAVNALFRPGPMQFIETFAKRKHGKEPITYIHQDLENILKSTYGVLVYQEQIMQAVNQFAGFSLGQADLLRRAISKKDAQAIQQMKEDFINGSQEQGYEQATAIELFNWIERFANYGFNKSHAVAYSIISYQTAYFKANYPEYFYAELLSSVMHDHDKLEKYINEARQQGIKLLPPSINRSFGKFTVEAPKQIRFGFLAIKNVGKQAYDEIIFARKDKPYKDLFDFCKRVNLKTINQSVIETLILAGAFDETRRHRAQLLSAVMPAIEQGDLFSDMDDQLNWSNELFDMDIEYPDVDPFPVIKQLNMEKEVLGFIISPHPLSYIRRALKRKGMLTIKESIARKGSYVFLIASISSIHHIRTKRGEQMAFLTIRDETEEIDSVMFPKLHREVHRWLEEDLFIQIKGKVDERNGKTQIILNEIHPFEIDQLPKTSDAQIFIRIGEGNEQAYLNKIYDISKQYEGNTPVVIYDSIRNRTYQLSEQYDLPEDENVISELNHIFNEENVKIKRTFN</sequence>
<name>A0A4Y8IVC1_9BACI</name>
<comment type="catalytic activity">
    <reaction evidence="10">
        <text>DNA(n) + a 2'-deoxyribonucleoside 5'-triphosphate = DNA(n+1) + diphosphate</text>
        <dbReference type="Rhea" id="RHEA:22508"/>
        <dbReference type="Rhea" id="RHEA-COMP:17339"/>
        <dbReference type="Rhea" id="RHEA-COMP:17340"/>
        <dbReference type="ChEBI" id="CHEBI:33019"/>
        <dbReference type="ChEBI" id="CHEBI:61560"/>
        <dbReference type="ChEBI" id="CHEBI:173112"/>
        <dbReference type="EC" id="2.7.7.7"/>
    </reaction>
</comment>
<dbReference type="InterPro" id="IPR004365">
    <property type="entry name" value="NA-bd_OB_tRNA"/>
</dbReference>
<dbReference type="Gene3D" id="3.20.20.140">
    <property type="entry name" value="Metal-dependent hydrolases"/>
    <property type="match status" value="1"/>
</dbReference>
<evidence type="ECO:0000313" key="13">
    <source>
        <dbReference type="Proteomes" id="UP000297975"/>
    </source>
</evidence>
<proteinExistence type="inferred from homology"/>
<evidence type="ECO:0000256" key="6">
    <source>
        <dbReference type="ARBA" id="ARBA00022695"/>
    </source>
</evidence>
<dbReference type="GO" id="GO:0003676">
    <property type="term" value="F:nucleic acid binding"/>
    <property type="evidence" value="ECO:0007669"/>
    <property type="project" value="InterPro"/>
</dbReference>
<organism evidence="12 13">
    <name type="scientific">Filobacillus milosensis</name>
    <dbReference type="NCBI Taxonomy" id="94137"/>
    <lineage>
        <taxon>Bacteria</taxon>
        <taxon>Bacillati</taxon>
        <taxon>Bacillota</taxon>
        <taxon>Bacilli</taxon>
        <taxon>Bacillales</taxon>
        <taxon>Bacillaceae</taxon>
        <taxon>Filobacillus</taxon>
    </lineage>
</organism>
<evidence type="ECO:0000256" key="10">
    <source>
        <dbReference type="ARBA" id="ARBA00049244"/>
    </source>
</evidence>
<evidence type="ECO:0000256" key="1">
    <source>
        <dbReference type="ARBA" id="ARBA00004496"/>
    </source>
</evidence>
<dbReference type="InterPro" id="IPR003141">
    <property type="entry name" value="Pol/His_phosphatase_N"/>
</dbReference>
<evidence type="ECO:0000313" key="12">
    <source>
        <dbReference type="EMBL" id="TFB25033.1"/>
    </source>
</evidence>
<dbReference type="NCBIfam" id="NF004226">
    <property type="entry name" value="PRK05673.1"/>
    <property type="match status" value="1"/>
</dbReference>
<dbReference type="InterPro" id="IPR040982">
    <property type="entry name" value="DNA_pol3_finger"/>
</dbReference>
<dbReference type="GO" id="GO:0008408">
    <property type="term" value="F:3'-5' exonuclease activity"/>
    <property type="evidence" value="ECO:0007669"/>
    <property type="project" value="InterPro"/>
</dbReference>
<evidence type="ECO:0000256" key="9">
    <source>
        <dbReference type="ARBA" id="ARBA00025611"/>
    </source>
</evidence>
<dbReference type="GO" id="GO:0003887">
    <property type="term" value="F:DNA-directed DNA polymerase activity"/>
    <property type="evidence" value="ECO:0007669"/>
    <property type="project" value="UniProtKB-KW"/>
</dbReference>